<dbReference type="PANTHER" id="PTHR33529:SF6">
    <property type="entry name" value="YJGP_YJGQ FAMILY PERMEASE"/>
    <property type="match status" value="1"/>
</dbReference>
<feature type="transmembrane region" description="Helical" evidence="6">
    <location>
        <begin position="335"/>
        <end position="356"/>
    </location>
</feature>
<proteinExistence type="predicted"/>
<evidence type="ECO:0000313" key="8">
    <source>
        <dbReference type="Proteomes" id="UP000736856"/>
    </source>
</evidence>
<name>A0A937ABQ9_9HYPH</name>
<organism evidence="7 8">
    <name type="scientific">Candidatus Liberibacter ctenarytainae</name>
    <dbReference type="NCBI Taxonomy" id="2020335"/>
    <lineage>
        <taxon>Bacteria</taxon>
        <taxon>Pseudomonadati</taxon>
        <taxon>Pseudomonadota</taxon>
        <taxon>Alphaproteobacteria</taxon>
        <taxon>Hyphomicrobiales</taxon>
        <taxon>Rhizobiaceae</taxon>
        <taxon>Liberibacter</taxon>
    </lineage>
</organism>
<reference evidence="7" key="1">
    <citation type="submission" date="2019-02" db="EMBL/GenBank/DDBJ databases">
        <title>A novel Candidatus Liberibacter species associated with the New Zealand native fuchsia psyllid, Ctenarytaina fuchsiae.</title>
        <authorList>
            <person name="Thompson S.M."/>
            <person name="Jorgensen N."/>
            <person name="David C."/>
            <person name="Bulman S.R."/>
            <person name="Smith G.R."/>
        </authorList>
    </citation>
    <scope>NUCLEOTIDE SEQUENCE</scope>
    <source>
        <strain evidence="7">Oxford</strain>
    </source>
</reference>
<dbReference type="AlphaFoldDB" id="A0A937ABQ9"/>
<evidence type="ECO:0000256" key="6">
    <source>
        <dbReference type="SAM" id="Phobius"/>
    </source>
</evidence>
<evidence type="ECO:0000256" key="3">
    <source>
        <dbReference type="ARBA" id="ARBA00022692"/>
    </source>
</evidence>
<accession>A0A937ABQ9</accession>
<evidence type="ECO:0000256" key="2">
    <source>
        <dbReference type="ARBA" id="ARBA00022475"/>
    </source>
</evidence>
<feature type="transmembrane region" description="Helical" evidence="6">
    <location>
        <begin position="306"/>
        <end position="323"/>
    </location>
</feature>
<dbReference type="Proteomes" id="UP000736856">
    <property type="component" value="Unassembled WGS sequence"/>
</dbReference>
<feature type="transmembrane region" description="Helical" evidence="6">
    <location>
        <begin position="52"/>
        <end position="71"/>
    </location>
</feature>
<comment type="caution">
    <text evidence="7">The sequence shown here is derived from an EMBL/GenBank/DDBJ whole genome shotgun (WGS) entry which is preliminary data.</text>
</comment>
<keyword evidence="5 6" id="KW-0472">Membrane</keyword>
<dbReference type="Pfam" id="PF03739">
    <property type="entry name" value="LptF_LptG"/>
    <property type="match status" value="1"/>
</dbReference>
<protein>
    <submittedName>
        <fullName evidence="7">LptF/LptG family permease</fullName>
    </submittedName>
</protein>
<dbReference type="GO" id="GO:0015920">
    <property type="term" value="P:lipopolysaccharide transport"/>
    <property type="evidence" value="ECO:0007669"/>
    <property type="project" value="TreeGrafter"/>
</dbReference>
<sequence>MKLFEFYIAQRICRSFFLSCLFIIFIAWTIQVLQRINLISGNLHSIVILSKIAYLLFPSILPIVIPFCFVVETTQTLAAMHNNSELLIIDNTGTSRIALMKPVLFLATFLSIFLFIVENTAEPRCRIAIKKLNSEAQIGLIFTSLEEDFFFRLQNNVYIKILKRFPNNILQGIFIADSSAPSMRRVYYAQSGFMNLDNKSLVLYNGEIHLKSLTSQDTSIIKFDSYILDMKSLIASNNVNIKAKDRDLSFLLNPDLNDPQYDKSKIGEYRSELHQRLTQWLFPIIFGLTAIAFINKSGSLRHSIKLHPTFMSLVTSFGVYWSFSYITHSIEQDFFYVPILYLFLLFVLGTLLFVAMRKHTRT</sequence>
<keyword evidence="4 6" id="KW-1133">Transmembrane helix</keyword>
<feature type="transmembrane region" description="Helical" evidence="6">
    <location>
        <begin position="12"/>
        <end position="32"/>
    </location>
</feature>
<dbReference type="GO" id="GO:0043190">
    <property type="term" value="C:ATP-binding cassette (ABC) transporter complex"/>
    <property type="evidence" value="ECO:0007669"/>
    <property type="project" value="TreeGrafter"/>
</dbReference>
<dbReference type="EMBL" id="SEOL01000001">
    <property type="protein sequence ID" value="MBL0848583.1"/>
    <property type="molecule type" value="Genomic_DNA"/>
</dbReference>
<feature type="transmembrane region" description="Helical" evidence="6">
    <location>
        <begin position="277"/>
        <end position="294"/>
    </location>
</feature>
<evidence type="ECO:0000313" key="7">
    <source>
        <dbReference type="EMBL" id="MBL0848583.1"/>
    </source>
</evidence>
<keyword evidence="3 6" id="KW-0812">Transmembrane</keyword>
<evidence type="ECO:0000256" key="1">
    <source>
        <dbReference type="ARBA" id="ARBA00004651"/>
    </source>
</evidence>
<evidence type="ECO:0000256" key="5">
    <source>
        <dbReference type="ARBA" id="ARBA00023136"/>
    </source>
</evidence>
<gene>
    <name evidence="7" type="ORF">EU981_00540</name>
</gene>
<dbReference type="PANTHER" id="PTHR33529">
    <property type="entry name" value="SLR0882 PROTEIN-RELATED"/>
    <property type="match status" value="1"/>
</dbReference>
<comment type="subcellular location">
    <subcellularLocation>
        <location evidence="1">Cell membrane</location>
        <topology evidence="1">Multi-pass membrane protein</topology>
    </subcellularLocation>
</comment>
<dbReference type="InterPro" id="IPR005495">
    <property type="entry name" value="LptG/LptF_permease"/>
</dbReference>
<evidence type="ECO:0000256" key="4">
    <source>
        <dbReference type="ARBA" id="ARBA00022989"/>
    </source>
</evidence>
<feature type="transmembrane region" description="Helical" evidence="6">
    <location>
        <begin position="98"/>
        <end position="117"/>
    </location>
</feature>
<keyword evidence="2" id="KW-1003">Cell membrane</keyword>